<evidence type="ECO:0000313" key="2">
    <source>
        <dbReference type="Proteomes" id="UP000092445"/>
    </source>
</evidence>
<evidence type="ECO:0000313" key="1">
    <source>
        <dbReference type="EnsemblMetazoa" id="GPAI025047-PA"/>
    </source>
</evidence>
<protein>
    <submittedName>
        <fullName evidence="1">Uncharacterized protein</fullName>
    </submittedName>
</protein>
<accession>A0A1A9ZU14</accession>
<organism evidence="1 2">
    <name type="scientific">Glossina pallidipes</name>
    <name type="common">Tsetse fly</name>
    <dbReference type="NCBI Taxonomy" id="7398"/>
    <lineage>
        <taxon>Eukaryota</taxon>
        <taxon>Metazoa</taxon>
        <taxon>Ecdysozoa</taxon>
        <taxon>Arthropoda</taxon>
        <taxon>Hexapoda</taxon>
        <taxon>Insecta</taxon>
        <taxon>Pterygota</taxon>
        <taxon>Neoptera</taxon>
        <taxon>Endopterygota</taxon>
        <taxon>Diptera</taxon>
        <taxon>Brachycera</taxon>
        <taxon>Muscomorpha</taxon>
        <taxon>Hippoboscoidea</taxon>
        <taxon>Glossinidae</taxon>
        <taxon>Glossina</taxon>
    </lineage>
</organism>
<reference evidence="2" key="1">
    <citation type="submission" date="2014-03" db="EMBL/GenBank/DDBJ databases">
        <authorList>
            <person name="Aksoy S."/>
            <person name="Warren W."/>
            <person name="Wilson R.K."/>
        </authorList>
    </citation>
    <scope>NUCLEOTIDE SEQUENCE [LARGE SCALE GENOMIC DNA]</scope>
    <source>
        <strain evidence="2">IAEA</strain>
    </source>
</reference>
<sequence length="328" mass="37871">MNYHKSPSLKIELCLYYIYIFEPLHVVTVKMMTSYFKIVHHLTLANITGLPCDADKQANLTTVTHGRRISIEEAIRHLGGQREEKRQEARGKVERRNERVFEVYERRRSRLYEATIAYSSMLESYDIFLFWMFCTQEEKSFLASLAYQTEWNTNAPPYIWIDVPINKIVFDLLFIARIALKLHPIHMNGCKLTRVRHWRQQRLILRDVESFSKSKCDKAKYFGLDASKMAKPLNAPNTGISLRQTQQHLRSANICQPANNLPSLSRASPQQGDIDHFVNVGEVYHTNANLPAPSRGGPQGISQSKCIELKKVYIVPLSAVQVLKEYND</sequence>
<dbReference type="EnsemblMetazoa" id="GPAI025047-RA">
    <property type="protein sequence ID" value="GPAI025047-PA"/>
    <property type="gene ID" value="GPAI025047"/>
</dbReference>
<dbReference type="AlphaFoldDB" id="A0A1A9ZU14"/>
<dbReference type="VEuPathDB" id="VectorBase:GPAI025047"/>
<dbReference type="Proteomes" id="UP000092445">
    <property type="component" value="Unassembled WGS sequence"/>
</dbReference>
<reference evidence="1" key="2">
    <citation type="submission" date="2020-05" db="UniProtKB">
        <authorList>
            <consortium name="EnsemblMetazoa"/>
        </authorList>
    </citation>
    <scope>IDENTIFICATION</scope>
    <source>
        <strain evidence="1">IAEA</strain>
    </source>
</reference>
<name>A0A1A9ZU14_GLOPL</name>
<keyword evidence="2" id="KW-1185">Reference proteome</keyword>
<proteinExistence type="predicted"/>